<evidence type="ECO:0000313" key="1">
    <source>
        <dbReference type="EMBL" id="CAK9871918.1"/>
    </source>
</evidence>
<proteinExistence type="predicted"/>
<name>A0ABP1B9K1_9BRYO</name>
<keyword evidence="2" id="KW-1185">Reference proteome</keyword>
<gene>
    <name evidence="1" type="ORF">CSSPJE1EN2_LOCUS14515</name>
</gene>
<sequence>MESTLRRFCKVPKVRGPGLQLFPNTKDIGTGMGEIGMWAFSSGARRNDQQAFPVGDDIEELGIGIPEHFVRHFDTRQATGT</sequence>
<protein>
    <submittedName>
        <fullName evidence="1">Uncharacterized protein</fullName>
    </submittedName>
</protein>
<reference evidence="1 2" key="1">
    <citation type="submission" date="2024-03" db="EMBL/GenBank/DDBJ databases">
        <authorList>
            <consortium name="ELIXIR-Norway"/>
            <consortium name="Elixir Norway"/>
        </authorList>
    </citation>
    <scope>NUCLEOTIDE SEQUENCE [LARGE SCALE GENOMIC DNA]</scope>
</reference>
<dbReference type="Proteomes" id="UP001497522">
    <property type="component" value="Chromosome 2"/>
</dbReference>
<accession>A0ABP1B9K1</accession>
<evidence type="ECO:0000313" key="2">
    <source>
        <dbReference type="Proteomes" id="UP001497522"/>
    </source>
</evidence>
<dbReference type="EMBL" id="OZ023703">
    <property type="protein sequence ID" value="CAK9871918.1"/>
    <property type="molecule type" value="Genomic_DNA"/>
</dbReference>
<organism evidence="1 2">
    <name type="scientific">Sphagnum jensenii</name>
    <dbReference type="NCBI Taxonomy" id="128206"/>
    <lineage>
        <taxon>Eukaryota</taxon>
        <taxon>Viridiplantae</taxon>
        <taxon>Streptophyta</taxon>
        <taxon>Embryophyta</taxon>
        <taxon>Bryophyta</taxon>
        <taxon>Sphagnophytina</taxon>
        <taxon>Sphagnopsida</taxon>
        <taxon>Sphagnales</taxon>
        <taxon>Sphagnaceae</taxon>
        <taxon>Sphagnum</taxon>
    </lineage>
</organism>